<keyword evidence="3" id="KW-1185">Reference proteome</keyword>
<dbReference type="AlphaFoldDB" id="A0A1V9EEU9"/>
<dbReference type="EMBL" id="LVXG01000034">
    <property type="protein sequence ID" value="OQP44484.1"/>
    <property type="molecule type" value="Genomic_DNA"/>
</dbReference>
<keyword evidence="1" id="KW-0732">Signal</keyword>
<feature type="signal peptide" evidence="1">
    <location>
        <begin position="1"/>
        <end position="17"/>
    </location>
</feature>
<gene>
    <name evidence="2" type="ORF">A4H97_08900</name>
</gene>
<evidence type="ECO:0000256" key="1">
    <source>
        <dbReference type="SAM" id="SignalP"/>
    </source>
</evidence>
<comment type="caution">
    <text evidence="2">The sequence shown here is derived from an EMBL/GenBank/DDBJ whole genome shotgun (WGS) entry which is preliminary data.</text>
</comment>
<evidence type="ECO:0000313" key="3">
    <source>
        <dbReference type="Proteomes" id="UP000192610"/>
    </source>
</evidence>
<protein>
    <recommendedName>
        <fullName evidence="4">Secretion system C-terminal sorting domain-containing protein</fullName>
    </recommendedName>
</protein>
<dbReference type="STRING" id="354355.SAMN05660816_03766"/>
<proteinExistence type="predicted"/>
<feature type="chain" id="PRO_5012980705" description="Secretion system C-terminal sorting domain-containing protein" evidence="1">
    <location>
        <begin position="18"/>
        <end position="324"/>
    </location>
</feature>
<sequence>MAAMQLVLLFGSTTLLAQPKYDFRNATKISGPTRGVGALYRFSNVRTGTDALVTITAITGGLVLDDLDGTSSGFQEAFQPVITVPANSKGYVEFNIVFVNTGTSTAVVQTEVPVTPIDVDGKNGNVFEFDEISRNSSSYVDYDMVGNELSVTYPSASRVQGMNIAGIDYAGVDTVAKQVMFTVMNAGISSLTVRTGGDNKSGSSQQRLRSLYFQKFIYPHSVLSQTTLPASRINNNANAEDQPLKVFPAAIRSMVTVKVKAAKSGTATFKLIDYSGRTIKQQPLPVQQGGNSIVINNLDNVIPGNYIILVSIGDVQTNQKVIKL</sequence>
<evidence type="ECO:0000313" key="2">
    <source>
        <dbReference type="EMBL" id="OQP44484.1"/>
    </source>
</evidence>
<evidence type="ECO:0008006" key="4">
    <source>
        <dbReference type="Google" id="ProtNLM"/>
    </source>
</evidence>
<accession>A0A1V9EEU9</accession>
<dbReference type="Proteomes" id="UP000192610">
    <property type="component" value="Unassembled WGS sequence"/>
</dbReference>
<reference evidence="3" key="1">
    <citation type="submission" date="2016-04" db="EMBL/GenBank/DDBJ databases">
        <authorList>
            <person name="Chen L."/>
            <person name="Zhuang W."/>
            <person name="Wang G."/>
        </authorList>
    </citation>
    <scope>NUCLEOTIDE SEQUENCE [LARGE SCALE GENOMIC DNA]</scope>
    <source>
        <strain evidence="3">17621</strain>
    </source>
</reference>
<name>A0A1V9EEU9_9BACT</name>
<organism evidence="2 3">
    <name type="scientific">Niastella yeongjuensis</name>
    <dbReference type="NCBI Taxonomy" id="354355"/>
    <lineage>
        <taxon>Bacteria</taxon>
        <taxon>Pseudomonadati</taxon>
        <taxon>Bacteroidota</taxon>
        <taxon>Chitinophagia</taxon>
        <taxon>Chitinophagales</taxon>
        <taxon>Chitinophagaceae</taxon>
        <taxon>Niastella</taxon>
    </lineage>
</organism>